<evidence type="ECO:0000313" key="2">
    <source>
        <dbReference type="Proteomes" id="UP001174694"/>
    </source>
</evidence>
<dbReference type="Proteomes" id="UP001174694">
    <property type="component" value="Unassembled WGS sequence"/>
</dbReference>
<keyword evidence="2" id="KW-1185">Reference proteome</keyword>
<reference evidence="1" key="1">
    <citation type="submission" date="2022-07" db="EMBL/GenBank/DDBJ databases">
        <title>Fungi with potential for degradation of polypropylene.</title>
        <authorList>
            <person name="Gostincar C."/>
        </authorList>
    </citation>
    <scope>NUCLEOTIDE SEQUENCE</scope>
    <source>
        <strain evidence="1">EXF-13308</strain>
    </source>
</reference>
<dbReference type="InterPro" id="IPR009267">
    <property type="entry name" value="NTP_transf_6"/>
</dbReference>
<organism evidence="1 2">
    <name type="scientific">Pleurostoma richardsiae</name>
    <dbReference type="NCBI Taxonomy" id="41990"/>
    <lineage>
        <taxon>Eukaryota</taxon>
        <taxon>Fungi</taxon>
        <taxon>Dikarya</taxon>
        <taxon>Ascomycota</taxon>
        <taxon>Pezizomycotina</taxon>
        <taxon>Sordariomycetes</taxon>
        <taxon>Sordariomycetidae</taxon>
        <taxon>Calosphaeriales</taxon>
        <taxon>Pleurostomataceae</taxon>
        <taxon>Pleurostoma</taxon>
    </lineage>
</organism>
<dbReference type="AlphaFoldDB" id="A0AA38RKJ4"/>
<dbReference type="PANTHER" id="PTHR39166">
    <property type="entry name" value="BLL1166 PROTEIN"/>
    <property type="match status" value="1"/>
</dbReference>
<sequence length="216" mass="23842">MERAGQLPLDEQMAHFRATLEHNTTLTEVLKRAATLDLPGWYLAAGCLSQTIWNVATGKPPGSSISDYDLVYCDLSDLSWEAEDAVIRTGAALFADLGVEVEIRNQARVHLWYEKKFGVPGPAPFTSTEAAIDSWVTSAAQHGVRLTEDGSWKIYAPRGLSDVFNMVVRPVPSLGSRKAYEVKAARWLKVWPGLTVMPWTGESGKVEEVKPVSLRK</sequence>
<protein>
    <submittedName>
        <fullName evidence="1">FAD binding domain-containing protein</fullName>
    </submittedName>
</protein>
<dbReference type="PANTHER" id="PTHR39166:SF1">
    <property type="entry name" value="BLL1166 PROTEIN"/>
    <property type="match status" value="1"/>
</dbReference>
<dbReference type="EMBL" id="JANBVO010000009">
    <property type="protein sequence ID" value="KAJ9149800.1"/>
    <property type="molecule type" value="Genomic_DNA"/>
</dbReference>
<name>A0AA38RKJ4_9PEZI</name>
<dbReference type="Pfam" id="PF06042">
    <property type="entry name" value="NTP_transf_6"/>
    <property type="match status" value="1"/>
</dbReference>
<gene>
    <name evidence="1" type="ORF">NKR23_g4099</name>
</gene>
<accession>A0AA38RKJ4</accession>
<proteinExistence type="predicted"/>
<comment type="caution">
    <text evidence="1">The sequence shown here is derived from an EMBL/GenBank/DDBJ whole genome shotgun (WGS) entry which is preliminary data.</text>
</comment>
<evidence type="ECO:0000313" key="1">
    <source>
        <dbReference type="EMBL" id="KAJ9149800.1"/>
    </source>
</evidence>